<dbReference type="PROSITE" id="PS51334">
    <property type="entry name" value="PRONE"/>
    <property type="match status" value="1"/>
</dbReference>
<evidence type="ECO:0000259" key="3">
    <source>
        <dbReference type="PROSITE" id="PS51334"/>
    </source>
</evidence>
<dbReference type="GO" id="GO:0005085">
    <property type="term" value="F:guanyl-nucleotide exchange factor activity"/>
    <property type="evidence" value="ECO:0007669"/>
    <property type="project" value="UniProtKB-UniRule"/>
</dbReference>
<keyword evidence="1 2" id="KW-0344">Guanine-nucleotide releasing factor</keyword>
<dbReference type="PANTHER" id="PTHR33101">
    <property type="entry name" value="ROP GUANINE NUCLEOTIDE EXCHANGE FACTOR 1"/>
    <property type="match status" value="1"/>
</dbReference>
<dbReference type="Pfam" id="PF03759">
    <property type="entry name" value="PRONE"/>
    <property type="match status" value="1"/>
</dbReference>
<gene>
    <name evidence="4" type="ORF">LIER_26456</name>
</gene>
<evidence type="ECO:0000313" key="4">
    <source>
        <dbReference type="EMBL" id="GAA0172682.1"/>
    </source>
</evidence>
<dbReference type="PANTHER" id="PTHR33101:SF50">
    <property type="entry name" value="ROP GUANINE NUCLEOTIDE EXCHANGE FACTOR 1-LIKE"/>
    <property type="match status" value="1"/>
</dbReference>
<keyword evidence="5" id="KW-1185">Reference proteome</keyword>
<name>A0AAV3RCD6_LITER</name>
<evidence type="ECO:0000256" key="2">
    <source>
        <dbReference type="PROSITE-ProRule" id="PRU00663"/>
    </source>
</evidence>
<evidence type="ECO:0000313" key="5">
    <source>
        <dbReference type="Proteomes" id="UP001454036"/>
    </source>
</evidence>
<accession>A0AAV3RCD6</accession>
<protein>
    <submittedName>
        <fullName evidence="4">Guanyl-nucleotide exchange factor</fullName>
    </submittedName>
</protein>
<evidence type="ECO:0000256" key="1">
    <source>
        <dbReference type="ARBA" id="ARBA00022658"/>
    </source>
</evidence>
<dbReference type="Gene3D" id="1.20.58.2010">
    <property type="entry name" value="PRONE domain, subdomain 1"/>
    <property type="match status" value="1"/>
</dbReference>
<dbReference type="FunFam" id="1.20.58.2010:FF:000003">
    <property type="entry name" value="Rop guanine nucleotide exchange factor 14"/>
    <property type="match status" value="1"/>
</dbReference>
<dbReference type="AlphaFoldDB" id="A0AAV3RCD6"/>
<dbReference type="InterPro" id="IPR005512">
    <property type="entry name" value="PRONE_dom"/>
</dbReference>
<dbReference type="InterPro" id="IPR038937">
    <property type="entry name" value="RopGEF"/>
</dbReference>
<reference evidence="4 5" key="1">
    <citation type="submission" date="2024-01" db="EMBL/GenBank/DDBJ databases">
        <title>The complete chloroplast genome sequence of Lithospermum erythrorhizon: insights into the phylogenetic relationship among Boraginaceae species and the maternal lineages of purple gromwells.</title>
        <authorList>
            <person name="Okada T."/>
            <person name="Watanabe K."/>
        </authorList>
    </citation>
    <scope>NUCLEOTIDE SEQUENCE [LARGE SCALE GENOMIC DNA]</scope>
</reference>
<sequence>MSVLLYYYLSNKDMHFLLKSKMNINVTTDDEQSERLDDDYCQSADISELETFDTDASFTCVRNVSSSSDSCSSHSYLFKLPPPVMLPVIRGRHVFMEEPHVRCSTADFSEVELMKERFAKLLLGEDMSGGGRGVCTALAISNAITDLAATVFGDLWKLEPLAPQKKLMWRREMDWLLSISDSVLELIPSVQEFPGGGTFEIMVPQQRSDIYSNIPALKKLDTILVNILDGFSNSEFFYVDHGVLLSEEQIEAEYSPSSSPGRSSVRVEEKCWLPFPKVQPNGLSDATRKQLQNCRECTNQIFKAALAINTNVLSDMEVPKLYLANLPR</sequence>
<comment type="caution">
    <text evidence="4">The sequence shown here is derived from an EMBL/GenBank/DDBJ whole genome shotgun (WGS) entry which is preliminary data.</text>
</comment>
<feature type="domain" description="PRONE" evidence="3">
    <location>
        <begin position="101"/>
        <end position="328"/>
    </location>
</feature>
<proteinExistence type="predicted"/>
<dbReference type="EMBL" id="BAABME010008236">
    <property type="protein sequence ID" value="GAA0172682.1"/>
    <property type="molecule type" value="Genomic_DNA"/>
</dbReference>
<dbReference type="Proteomes" id="UP001454036">
    <property type="component" value="Unassembled WGS sequence"/>
</dbReference>
<organism evidence="4 5">
    <name type="scientific">Lithospermum erythrorhizon</name>
    <name type="common">Purple gromwell</name>
    <name type="synonym">Lithospermum officinale var. erythrorhizon</name>
    <dbReference type="NCBI Taxonomy" id="34254"/>
    <lineage>
        <taxon>Eukaryota</taxon>
        <taxon>Viridiplantae</taxon>
        <taxon>Streptophyta</taxon>
        <taxon>Embryophyta</taxon>
        <taxon>Tracheophyta</taxon>
        <taxon>Spermatophyta</taxon>
        <taxon>Magnoliopsida</taxon>
        <taxon>eudicotyledons</taxon>
        <taxon>Gunneridae</taxon>
        <taxon>Pentapetalae</taxon>
        <taxon>asterids</taxon>
        <taxon>lamiids</taxon>
        <taxon>Boraginales</taxon>
        <taxon>Boraginaceae</taxon>
        <taxon>Boraginoideae</taxon>
        <taxon>Lithospermeae</taxon>
        <taxon>Lithospermum</taxon>
    </lineage>
</organism>